<dbReference type="RefSeq" id="WP_188390967.1">
    <property type="nucleotide sequence ID" value="NZ_BMEV01000008.1"/>
</dbReference>
<comment type="caution">
    <text evidence="6">The sequence shown here is derived from an EMBL/GenBank/DDBJ whole genome shotgun (WGS) entry which is preliminary data.</text>
</comment>
<keyword evidence="7" id="KW-1185">Reference proteome</keyword>
<dbReference type="AlphaFoldDB" id="A0A8J2ZQY0"/>
<dbReference type="PANTHER" id="PTHR11717:SF31">
    <property type="entry name" value="LOW MOLECULAR WEIGHT PROTEIN-TYROSINE-PHOSPHATASE ETP-RELATED"/>
    <property type="match status" value="1"/>
</dbReference>
<dbReference type="InterPro" id="IPR050438">
    <property type="entry name" value="LMW_PTPase"/>
</dbReference>
<evidence type="ECO:0000256" key="4">
    <source>
        <dbReference type="PIRSR" id="PIRSR617867-1"/>
    </source>
</evidence>
<comment type="similarity">
    <text evidence="1">Belongs to the low molecular weight phosphotyrosine protein phosphatase family.</text>
</comment>
<evidence type="ECO:0000256" key="2">
    <source>
        <dbReference type="ARBA" id="ARBA00022801"/>
    </source>
</evidence>
<evidence type="ECO:0000259" key="5">
    <source>
        <dbReference type="SMART" id="SM00226"/>
    </source>
</evidence>
<feature type="domain" description="Phosphotyrosine protein phosphatase I" evidence="5">
    <location>
        <begin position="1"/>
        <end position="183"/>
    </location>
</feature>
<dbReference type="GO" id="GO:0004725">
    <property type="term" value="F:protein tyrosine phosphatase activity"/>
    <property type="evidence" value="ECO:0007669"/>
    <property type="project" value="InterPro"/>
</dbReference>
<keyword evidence="2" id="KW-0378">Hydrolase</keyword>
<dbReference type="Gene3D" id="3.40.50.2300">
    <property type="match status" value="1"/>
</dbReference>
<accession>A0A8J2ZQY0</accession>
<keyword evidence="3" id="KW-0904">Protein phosphatase</keyword>
<proteinExistence type="inferred from homology"/>
<evidence type="ECO:0000313" key="7">
    <source>
        <dbReference type="Proteomes" id="UP000602050"/>
    </source>
</evidence>
<dbReference type="SMART" id="SM00226">
    <property type="entry name" value="LMWPc"/>
    <property type="match status" value="1"/>
</dbReference>
<reference evidence="6" key="2">
    <citation type="submission" date="2020-09" db="EMBL/GenBank/DDBJ databases">
        <authorList>
            <person name="Sun Q."/>
            <person name="Zhou Y."/>
        </authorList>
    </citation>
    <scope>NUCLEOTIDE SEQUENCE</scope>
    <source>
        <strain evidence="6">CGMCC 1.12360</strain>
    </source>
</reference>
<dbReference type="InterPro" id="IPR023485">
    <property type="entry name" value="Ptyr_pPase"/>
</dbReference>
<dbReference type="PRINTS" id="PR00719">
    <property type="entry name" value="LMWPTPASE"/>
</dbReference>
<feature type="active site" description="Nucleophile" evidence="4">
    <location>
        <position position="13"/>
    </location>
</feature>
<protein>
    <submittedName>
        <fullName evidence="6">Protein-arginine-phosphatase</fullName>
    </submittedName>
</protein>
<dbReference type="InterPro" id="IPR017867">
    <property type="entry name" value="Tyr_phospatase_low_mol_wt"/>
</dbReference>
<dbReference type="InterPro" id="IPR036196">
    <property type="entry name" value="Ptyr_pPase_sf"/>
</dbReference>
<name>A0A8J2ZQY0_9BACI</name>
<dbReference type="EMBL" id="BMEV01000008">
    <property type="protein sequence ID" value="GGH71143.1"/>
    <property type="molecule type" value="Genomic_DNA"/>
</dbReference>
<dbReference type="Pfam" id="PF01451">
    <property type="entry name" value="LMWPc"/>
    <property type="match status" value="1"/>
</dbReference>
<feature type="active site" description="Nucleophile" evidence="4">
    <location>
        <position position="7"/>
    </location>
</feature>
<gene>
    <name evidence="6" type="primary">ywlE</name>
    <name evidence="6" type="ORF">GCM10010978_06760</name>
</gene>
<dbReference type="SUPFAM" id="SSF52788">
    <property type="entry name" value="Phosphotyrosine protein phosphatases I"/>
    <property type="match status" value="1"/>
</dbReference>
<organism evidence="6 7">
    <name type="scientific">Compostibacillus humi</name>
    <dbReference type="NCBI Taxonomy" id="1245525"/>
    <lineage>
        <taxon>Bacteria</taxon>
        <taxon>Bacillati</taxon>
        <taxon>Bacillota</taxon>
        <taxon>Bacilli</taxon>
        <taxon>Bacillales</taxon>
        <taxon>Bacillaceae</taxon>
        <taxon>Compostibacillus</taxon>
    </lineage>
</organism>
<evidence type="ECO:0000313" key="6">
    <source>
        <dbReference type="EMBL" id="GGH71143.1"/>
    </source>
</evidence>
<sequence length="186" mass="21345">MKILFVCTGNTCRSPMAEALLKHKMPNLEVQSAGIFAGHKESANQKAIQVMAERDIALNHESQPVTAELLTWSDLVLTMTTGHKQALIREFPDHQHKYYTLKEFVIESDEETWKNMENNDADIEDKRSLHEANEYRDKDGENVGQLETALADYDITDPFGGDVQVYRETLEELDEYIEELVKKMKP</sequence>
<reference evidence="6" key="1">
    <citation type="journal article" date="2014" name="Int. J. Syst. Evol. Microbiol.">
        <title>Complete genome sequence of Corynebacterium casei LMG S-19264T (=DSM 44701T), isolated from a smear-ripened cheese.</title>
        <authorList>
            <consortium name="US DOE Joint Genome Institute (JGI-PGF)"/>
            <person name="Walter F."/>
            <person name="Albersmeier A."/>
            <person name="Kalinowski J."/>
            <person name="Ruckert C."/>
        </authorList>
    </citation>
    <scope>NUCLEOTIDE SEQUENCE</scope>
    <source>
        <strain evidence="6">CGMCC 1.12360</strain>
    </source>
</reference>
<dbReference type="CDD" id="cd16344">
    <property type="entry name" value="LMWPAP"/>
    <property type="match status" value="1"/>
</dbReference>
<dbReference type="Proteomes" id="UP000602050">
    <property type="component" value="Unassembled WGS sequence"/>
</dbReference>
<dbReference type="PANTHER" id="PTHR11717">
    <property type="entry name" value="LOW MOLECULAR WEIGHT PROTEIN TYROSINE PHOSPHATASE"/>
    <property type="match status" value="1"/>
</dbReference>
<evidence type="ECO:0000256" key="1">
    <source>
        <dbReference type="ARBA" id="ARBA00011063"/>
    </source>
</evidence>
<evidence type="ECO:0000256" key="3">
    <source>
        <dbReference type="ARBA" id="ARBA00022912"/>
    </source>
</evidence>